<dbReference type="Proteomes" id="UP001159428">
    <property type="component" value="Unassembled WGS sequence"/>
</dbReference>
<evidence type="ECO:0000313" key="3">
    <source>
        <dbReference type="Proteomes" id="UP001159428"/>
    </source>
</evidence>
<proteinExistence type="predicted"/>
<keyword evidence="3" id="KW-1185">Reference proteome</keyword>
<sequence>MGDEHRPSSPPPTYEEAINDRPPPPYSENQNSFAVGSTHRQVSSHAATWADHSRVSPMTRSPNNVIVIQPGQREGNSERERQFSRESQTSAVITTQPRKKRLGCNCLCSALQCTPRTCDCEIFCFNCLGFLSYLIICAPGVYLCWGCKKTCPETFGDCCTRETRFMESYDDREDSIVAQICWYCFGPCCCFTCAGDSEVCPLTDMCVNRYGVRSVLKKMTCYCGSNKLCDYNLNFMDEQAVGFICDCREAKYAAQYKATGRIYAPEDCAALLKDPAIEKFGWIRENTDRFFKFKPRSVRNAVIWALLIPGAMLYFIKKTAYLKPEHSVTTLNE</sequence>
<accession>A0AAU9WPR8</accession>
<comment type="caution">
    <text evidence="2">The sequence shown here is derived from an EMBL/GenBank/DDBJ whole genome shotgun (WGS) entry which is preliminary data.</text>
</comment>
<name>A0AAU9WPR8_9CNID</name>
<dbReference type="AlphaFoldDB" id="A0AAU9WPR8"/>
<gene>
    <name evidence="2" type="ORF">PMEA_00009189</name>
</gene>
<evidence type="ECO:0000256" key="1">
    <source>
        <dbReference type="SAM" id="MobiDB-lite"/>
    </source>
</evidence>
<organism evidence="2 3">
    <name type="scientific">Pocillopora meandrina</name>
    <dbReference type="NCBI Taxonomy" id="46732"/>
    <lineage>
        <taxon>Eukaryota</taxon>
        <taxon>Metazoa</taxon>
        <taxon>Cnidaria</taxon>
        <taxon>Anthozoa</taxon>
        <taxon>Hexacorallia</taxon>
        <taxon>Scleractinia</taxon>
        <taxon>Astrocoeniina</taxon>
        <taxon>Pocilloporidae</taxon>
        <taxon>Pocillopora</taxon>
    </lineage>
</organism>
<feature type="compositionally biased region" description="Basic and acidic residues" evidence="1">
    <location>
        <begin position="75"/>
        <end position="84"/>
    </location>
</feature>
<feature type="compositionally biased region" description="Polar residues" evidence="1">
    <location>
        <begin position="27"/>
        <end position="40"/>
    </location>
</feature>
<protein>
    <submittedName>
        <fullName evidence="2">Uncharacterized protein</fullName>
    </submittedName>
</protein>
<feature type="region of interest" description="Disordered" evidence="1">
    <location>
        <begin position="71"/>
        <end position="92"/>
    </location>
</feature>
<reference evidence="2 3" key="1">
    <citation type="submission" date="2022-05" db="EMBL/GenBank/DDBJ databases">
        <authorList>
            <consortium name="Genoscope - CEA"/>
            <person name="William W."/>
        </authorList>
    </citation>
    <scope>NUCLEOTIDE SEQUENCE [LARGE SCALE GENOMIC DNA]</scope>
</reference>
<evidence type="ECO:0000313" key="2">
    <source>
        <dbReference type="EMBL" id="CAH3121372.1"/>
    </source>
</evidence>
<dbReference type="EMBL" id="CALNXJ010000018">
    <property type="protein sequence ID" value="CAH3121372.1"/>
    <property type="molecule type" value="Genomic_DNA"/>
</dbReference>
<feature type="region of interest" description="Disordered" evidence="1">
    <location>
        <begin position="1"/>
        <end position="40"/>
    </location>
</feature>